<keyword evidence="7" id="KW-1133">Transmembrane helix</keyword>
<gene>
    <name evidence="9" type="primary">LOC104733319</name>
</gene>
<comment type="subcellular location">
    <subcellularLocation>
        <location evidence="1 6">Secreted</location>
    </subcellularLocation>
</comment>
<dbReference type="Proteomes" id="UP000694864">
    <property type="component" value="Chromosome 12"/>
</dbReference>
<organism evidence="8 9">
    <name type="scientific">Camelina sativa</name>
    <name type="common">False flax</name>
    <name type="synonym">Myagrum sativum</name>
    <dbReference type="NCBI Taxonomy" id="90675"/>
    <lineage>
        <taxon>Eukaryota</taxon>
        <taxon>Viridiplantae</taxon>
        <taxon>Streptophyta</taxon>
        <taxon>Embryophyta</taxon>
        <taxon>Tracheophyta</taxon>
        <taxon>Spermatophyta</taxon>
        <taxon>Magnoliopsida</taxon>
        <taxon>eudicotyledons</taxon>
        <taxon>Gunneridae</taxon>
        <taxon>Pentapetalae</taxon>
        <taxon>rosids</taxon>
        <taxon>malvids</taxon>
        <taxon>Brassicales</taxon>
        <taxon>Brassicaceae</taxon>
        <taxon>Camelineae</taxon>
        <taxon>Camelina</taxon>
    </lineage>
</organism>
<dbReference type="GeneID" id="104733319"/>
<evidence type="ECO:0000313" key="9">
    <source>
        <dbReference type="RefSeq" id="XP_010451204.1"/>
    </source>
</evidence>
<evidence type="ECO:0000256" key="5">
    <source>
        <dbReference type="ARBA" id="ARBA00022729"/>
    </source>
</evidence>
<keyword evidence="3 6" id="KW-0713">Self-incompatibility</keyword>
<keyword evidence="8" id="KW-1185">Reference proteome</keyword>
<keyword evidence="4 6" id="KW-0964">Secreted</keyword>
<evidence type="ECO:0000313" key="8">
    <source>
        <dbReference type="Proteomes" id="UP000694864"/>
    </source>
</evidence>
<reference evidence="8" key="1">
    <citation type="journal article" date="2014" name="Nat. Commun.">
        <title>The emerging biofuel crop Camelina sativa retains a highly undifferentiated hexaploid genome structure.</title>
        <authorList>
            <person name="Kagale S."/>
            <person name="Koh C."/>
            <person name="Nixon J."/>
            <person name="Bollina V."/>
            <person name="Clarke W.E."/>
            <person name="Tuteja R."/>
            <person name="Spillane C."/>
            <person name="Robinson S.J."/>
            <person name="Links M.G."/>
            <person name="Clarke C."/>
            <person name="Higgins E.E."/>
            <person name="Huebert T."/>
            <person name="Sharpe A.G."/>
            <person name="Parkin I.A."/>
        </authorList>
    </citation>
    <scope>NUCLEOTIDE SEQUENCE [LARGE SCALE GENOMIC DNA]</scope>
    <source>
        <strain evidence="8">cv. DH55</strain>
    </source>
</reference>
<dbReference type="PANTHER" id="PTHR31232">
    <property type="match status" value="1"/>
</dbReference>
<proteinExistence type="inferred from homology"/>
<comment type="similarity">
    <text evidence="2 6">Belongs to the plant self-incompatibility (S1) protein family.</text>
</comment>
<evidence type="ECO:0000256" key="1">
    <source>
        <dbReference type="ARBA" id="ARBA00004613"/>
    </source>
</evidence>
<keyword evidence="7" id="KW-0812">Transmembrane</keyword>
<dbReference type="InterPro" id="IPR010264">
    <property type="entry name" value="Self-incomp_S1"/>
</dbReference>
<reference evidence="9" key="2">
    <citation type="submission" date="2025-08" db="UniProtKB">
        <authorList>
            <consortium name="RefSeq"/>
        </authorList>
    </citation>
    <scope>IDENTIFICATION</scope>
    <source>
        <tissue evidence="9">Leaf</tissue>
    </source>
</reference>
<evidence type="ECO:0000256" key="3">
    <source>
        <dbReference type="ARBA" id="ARBA00022471"/>
    </source>
</evidence>
<evidence type="ECO:0000256" key="2">
    <source>
        <dbReference type="ARBA" id="ARBA00005581"/>
    </source>
</evidence>
<accession>A0ABM0V5R7</accession>
<feature type="transmembrane region" description="Helical" evidence="7">
    <location>
        <begin position="6"/>
        <end position="24"/>
    </location>
</feature>
<protein>
    <recommendedName>
        <fullName evidence="6">S-protein homolog</fullName>
    </recommendedName>
</protein>
<evidence type="ECO:0000256" key="6">
    <source>
        <dbReference type="RuleBase" id="RU367044"/>
    </source>
</evidence>
<dbReference type="PANTHER" id="PTHR31232:SF163">
    <property type="entry name" value="S-PROTEIN HOMOLOG 18-RELATED"/>
    <property type="match status" value="1"/>
</dbReference>
<dbReference type="Pfam" id="PF05938">
    <property type="entry name" value="Self-incomp_S1"/>
    <property type="match status" value="1"/>
</dbReference>
<sequence length="141" mass="16391">MCSSSAFHFIFSVTFIVFFFGGLCKASRHVNVDIINDIGPNLQLGVYCKSKDEDFGAHYLAPHQHWGFQAKLNFWETTLYFCHFQWKNGSQSKWFDIFDANRDYRIGICQDNPCVWSIRPKGPCRLLKGKEKCFPWNPPAI</sequence>
<keyword evidence="5" id="KW-0732">Signal</keyword>
<dbReference type="RefSeq" id="XP_010451204.1">
    <property type="nucleotide sequence ID" value="XM_010452902.1"/>
</dbReference>
<name>A0ABM0V5R7_CAMSA</name>
<evidence type="ECO:0000256" key="4">
    <source>
        <dbReference type="ARBA" id="ARBA00022525"/>
    </source>
</evidence>
<keyword evidence="7" id="KW-0472">Membrane</keyword>
<evidence type="ECO:0000256" key="7">
    <source>
        <dbReference type="SAM" id="Phobius"/>
    </source>
</evidence>